<evidence type="ECO:0000256" key="1">
    <source>
        <dbReference type="ARBA" id="ARBA00010274"/>
    </source>
</evidence>
<dbReference type="AlphaFoldDB" id="A0A835R944"/>
<comment type="similarity">
    <text evidence="1">Belongs to the CDI family. ICK/KRP subfamily.</text>
</comment>
<reference evidence="5 6" key="1">
    <citation type="journal article" date="2020" name="Nat. Food">
        <title>A phased Vanilla planifolia genome enables genetic improvement of flavour and production.</title>
        <authorList>
            <person name="Hasing T."/>
            <person name="Tang H."/>
            <person name="Brym M."/>
            <person name="Khazi F."/>
            <person name="Huang T."/>
            <person name="Chambers A.H."/>
        </authorList>
    </citation>
    <scope>NUCLEOTIDE SEQUENCE [LARGE SCALE GENOMIC DNA]</scope>
    <source>
        <tissue evidence="5">Leaf</tissue>
    </source>
</reference>
<dbReference type="GO" id="GO:0005634">
    <property type="term" value="C:nucleus"/>
    <property type="evidence" value="ECO:0007669"/>
    <property type="project" value="InterPro"/>
</dbReference>
<dbReference type="PANTHER" id="PTHR46776">
    <property type="entry name" value="CYCLIN-DEPENDENT KINASE INHIBITOR 4-RELATED"/>
    <property type="match status" value="1"/>
</dbReference>
<gene>
    <name evidence="5" type="ORF">HPP92_008970</name>
</gene>
<organism evidence="5 6">
    <name type="scientific">Vanilla planifolia</name>
    <name type="common">Vanilla</name>
    <dbReference type="NCBI Taxonomy" id="51239"/>
    <lineage>
        <taxon>Eukaryota</taxon>
        <taxon>Viridiplantae</taxon>
        <taxon>Streptophyta</taxon>
        <taxon>Embryophyta</taxon>
        <taxon>Tracheophyta</taxon>
        <taxon>Spermatophyta</taxon>
        <taxon>Magnoliopsida</taxon>
        <taxon>Liliopsida</taxon>
        <taxon>Asparagales</taxon>
        <taxon>Orchidaceae</taxon>
        <taxon>Vanilloideae</taxon>
        <taxon>Vanilleae</taxon>
        <taxon>Vanilla</taxon>
    </lineage>
</organism>
<dbReference type="PIRSF" id="PIRSF017811">
    <property type="entry name" value="CDK_inhib_pln"/>
    <property type="match status" value="1"/>
</dbReference>
<keyword evidence="2" id="KW-0649">Protein kinase inhibitor</keyword>
<proteinExistence type="inferred from homology"/>
<evidence type="ECO:0000256" key="2">
    <source>
        <dbReference type="ARBA" id="ARBA00023013"/>
    </source>
</evidence>
<dbReference type="InterPro" id="IPR044275">
    <property type="entry name" value="KRP"/>
</dbReference>
<dbReference type="EMBL" id="JADCNL010000004">
    <property type="protein sequence ID" value="KAG0484891.1"/>
    <property type="molecule type" value="Genomic_DNA"/>
</dbReference>
<accession>A0A835R944</accession>
<dbReference type="GO" id="GO:0004861">
    <property type="term" value="F:cyclin-dependent protein serine/threonine kinase inhibitor activity"/>
    <property type="evidence" value="ECO:0007669"/>
    <property type="project" value="InterPro"/>
</dbReference>
<dbReference type="Pfam" id="PF02234">
    <property type="entry name" value="CDI"/>
    <property type="match status" value="1"/>
</dbReference>
<dbReference type="OrthoDB" id="426718at2759"/>
<dbReference type="GO" id="GO:0051726">
    <property type="term" value="P:regulation of cell cycle"/>
    <property type="evidence" value="ECO:0007669"/>
    <property type="project" value="InterPro"/>
</dbReference>
<protein>
    <recommendedName>
        <fullName evidence="4">Cyclin-dependent kinase inhibitor domain-containing protein</fullName>
    </recommendedName>
</protein>
<keyword evidence="6" id="KW-1185">Reference proteome</keyword>
<dbReference type="Proteomes" id="UP000636800">
    <property type="component" value="Unassembled WGS sequence"/>
</dbReference>
<evidence type="ECO:0000259" key="4">
    <source>
        <dbReference type="Pfam" id="PF02234"/>
    </source>
</evidence>
<feature type="domain" description="Cyclin-dependent kinase inhibitor" evidence="4">
    <location>
        <begin position="204"/>
        <end position="248"/>
    </location>
</feature>
<name>A0A835R944_VANPL</name>
<sequence>MGKYTRKVKTRGDLTVMEASPQSFLGVHTRARTLSLRQLQKPSSLSDDSMSYLQLRSRRLEKLGSPATRPNEVCKVNMRSRPDPNPISSASVSTGTVSRTRTDKLPAYPGKPNPGKVALPSLPSSGLAEMANLGMQLPNDAGFEVEVSFGDNVLEAEELNRNLRETTPSCLIMDAVDLGTPGSSTRPSSSTTINGRTRSLVHHNIPTTKDIEDFFAAAEQSQLKLFTEKYNFDPVNDCPLPGRYEWIKLA</sequence>
<dbReference type="Gene3D" id="4.10.365.10">
    <property type="entry name" value="p27"/>
    <property type="match status" value="1"/>
</dbReference>
<feature type="compositionally biased region" description="Low complexity" evidence="3">
    <location>
        <begin position="88"/>
        <end position="99"/>
    </location>
</feature>
<dbReference type="InterPro" id="IPR044898">
    <property type="entry name" value="CDI_dom_sf"/>
</dbReference>
<evidence type="ECO:0000256" key="3">
    <source>
        <dbReference type="SAM" id="MobiDB-lite"/>
    </source>
</evidence>
<evidence type="ECO:0000313" key="5">
    <source>
        <dbReference type="EMBL" id="KAG0484891.1"/>
    </source>
</evidence>
<dbReference type="InterPro" id="IPR003175">
    <property type="entry name" value="CDI_dom"/>
</dbReference>
<feature type="region of interest" description="Disordered" evidence="3">
    <location>
        <begin position="77"/>
        <end position="118"/>
    </location>
</feature>
<comment type="caution">
    <text evidence="5">The sequence shown here is derived from an EMBL/GenBank/DDBJ whole genome shotgun (WGS) entry which is preliminary data.</text>
</comment>
<evidence type="ECO:0000313" key="6">
    <source>
        <dbReference type="Proteomes" id="UP000636800"/>
    </source>
</evidence>